<dbReference type="GO" id="GO:0030246">
    <property type="term" value="F:carbohydrate binding"/>
    <property type="evidence" value="ECO:0007669"/>
    <property type="project" value="InterPro"/>
</dbReference>
<dbReference type="RefSeq" id="WP_188176970.1">
    <property type="nucleotide sequence ID" value="NZ_JACVVD010000010.1"/>
</dbReference>
<feature type="domain" description="EF-hand" evidence="3">
    <location>
        <begin position="28"/>
        <end position="51"/>
    </location>
</feature>
<organism evidence="4 5">
    <name type="scientific">Paenibacillus sedimenti</name>
    <dbReference type="NCBI Taxonomy" id="2770274"/>
    <lineage>
        <taxon>Bacteria</taxon>
        <taxon>Bacillati</taxon>
        <taxon>Bacillota</taxon>
        <taxon>Bacilli</taxon>
        <taxon>Bacillales</taxon>
        <taxon>Paenibacillaceae</taxon>
        <taxon>Paenibacillus</taxon>
    </lineage>
</organism>
<dbReference type="Proteomes" id="UP000650466">
    <property type="component" value="Unassembled WGS sequence"/>
</dbReference>
<dbReference type="PROSITE" id="PS50222">
    <property type="entry name" value="EF_HAND_2"/>
    <property type="match status" value="1"/>
</dbReference>
<dbReference type="GO" id="GO:0005509">
    <property type="term" value="F:calcium ion binding"/>
    <property type="evidence" value="ECO:0007669"/>
    <property type="project" value="InterPro"/>
</dbReference>
<evidence type="ECO:0000313" key="4">
    <source>
        <dbReference type="EMBL" id="MBD0383178.1"/>
    </source>
</evidence>
<sequence>MRKWMVSLVLIAMLLGQGASMANAAISFDSNGDGKIRLDEIVRYMQSNHDQDINGDGSVNVQDTKELLSLISPEVVESPIQSAVVTGMVYDQLHVPVQGAAVRLNGESLDESDDFGWFNIDDVLPGSGNILTAEKYGRQAATQPFTVTAKVGDTSTHNLQLDLPTGTVTGTVYASENVPLGQVEVSVLGGEPGIDYPKAITDSDGKYVLYNVPIGMRMLLVTPLSYAIVGSIEVQEGLNPGIDLTNVGYNFITVSGKAADSHGIGLANATITMKQGIDIIQTATSDEDGRFEFNSVIPNMHFSWHLQKEGYMDASWDGLSASDNTSIVGKEFRTVTSAPITTDLEMKYAFGTMAKSFYVNLGGYEGLVERSLSTYSLLKSKKPDDSEDQIAFVGGTDSINNDDIERLNAALRDSSVSQIYLYDSIAAPGKTMAAPERDVTIFSNSEKFIQAQIPVTARLQWTNVTKIPLPYHQVVGIVRDENKQPRPLAFVNLELNGIVVGSVLTDNNGFYFFDNLNAGSAYTITVNRGEYYEQRKDFIAPNYVNAYPILTSHDLELTAQHVANFLDVKNPSKGANKFPMPLVPAGYSVSIENSSDILKIKHDGEIMLGNTNVSVTLTFKVTYGTMPAGYRAFTVTVPANN</sequence>
<dbReference type="PANTHER" id="PTHR23303">
    <property type="entry name" value="CARBOXYPEPTIDASE REGULATORY REGION-CONTAINING"/>
    <property type="match status" value="1"/>
</dbReference>
<feature type="signal peptide" evidence="2">
    <location>
        <begin position="1"/>
        <end position="24"/>
    </location>
</feature>
<dbReference type="EMBL" id="JACVVD010000010">
    <property type="protein sequence ID" value="MBD0383178.1"/>
    <property type="molecule type" value="Genomic_DNA"/>
</dbReference>
<evidence type="ECO:0000256" key="1">
    <source>
        <dbReference type="ARBA" id="ARBA00022729"/>
    </source>
</evidence>
<feature type="chain" id="PRO_5037416202" description="EF-hand domain-containing protein" evidence="2">
    <location>
        <begin position="25"/>
        <end position="641"/>
    </location>
</feature>
<dbReference type="PANTHER" id="PTHR23303:SF14">
    <property type="entry name" value="BOS COMPLEX SUBUNIT NOMO1-RELATED"/>
    <property type="match status" value="1"/>
</dbReference>
<dbReference type="SUPFAM" id="SSF49464">
    <property type="entry name" value="Carboxypeptidase regulatory domain-like"/>
    <property type="match status" value="2"/>
</dbReference>
<dbReference type="InterPro" id="IPR051417">
    <property type="entry name" value="SDr/BOS_complex"/>
</dbReference>
<dbReference type="InterPro" id="IPR002048">
    <property type="entry name" value="EF_hand_dom"/>
</dbReference>
<proteinExistence type="predicted"/>
<dbReference type="Gene3D" id="2.60.40.1120">
    <property type="entry name" value="Carboxypeptidase-like, regulatory domain"/>
    <property type="match status" value="2"/>
</dbReference>
<dbReference type="SUPFAM" id="SSF49452">
    <property type="entry name" value="Starch-binding domain-like"/>
    <property type="match status" value="2"/>
</dbReference>
<evidence type="ECO:0000259" key="3">
    <source>
        <dbReference type="PROSITE" id="PS50222"/>
    </source>
</evidence>
<keyword evidence="1 2" id="KW-0732">Signal</keyword>
<accession>A0A926KTT9</accession>
<dbReference type="InterPro" id="IPR013784">
    <property type="entry name" value="Carb-bd-like_fold"/>
</dbReference>
<name>A0A926KTT9_9BACL</name>
<dbReference type="InterPro" id="IPR008969">
    <property type="entry name" value="CarboxyPept-like_regulatory"/>
</dbReference>
<evidence type="ECO:0000256" key="2">
    <source>
        <dbReference type="SAM" id="SignalP"/>
    </source>
</evidence>
<protein>
    <recommendedName>
        <fullName evidence="3">EF-hand domain-containing protein</fullName>
    </recommendedName>
</protein>
<gene>
    <name evidence="4" type="ORF">ICC18_24015</name>
</gene>
<evidence type="ECO:0000313" key="5">
    <source>
        <dbReference type="Proteomes" id="UP000650466"/>
    </source>
</evidence>
<dbReference type="AlphaFoldDB" id="A0A926KTT9"/>
<reference evidence="4" key="1">
    <citation type="submission" date="2020-09" db="EMBL/GenBank/DDBJ databases">
        <title>Draft Genome Sequence of Paenibacillus sp. WST5.</title>
        <authorList>
            <person name="Bao Z."/>
        </authorList>
    </citation>
    <scope>NUCLEOTIDE SEQUENCE</scope>
    <source>
        <strain evidence="4">WST5</strain>
    </source>
</reference>
<keyword evidence="5" id="KW-1185">Reference proteome</keyword>
<comment type="caution">
    <text evidence="4">The sequence shown here is derived from an EMBL/GenBank/DDBJ whole genome shotgun (WGS) entry which is preliminary data.</text>
</comment>